<dbReference type="PROSITE" id="PS50977">
    <property type="entry name" value="HTH_TETR_2"/>
    <property type="match status" value="1"/>
</dbReference>
<dbReference type="Proteomes" id="UP000019028">
    <property type="component" value="Chromosome"/>
</dbReference>
<dbReference type="HOGENOM" id="CLU_069356_28_0_6"/>
<dbReference type="PANTHER" id="PTHR47506:SF1">
    <property type="entry name" value="HTH-TYPE TRANSCRIPTIONAL REGULATOR YJDC"/>
    <property type="match status" value="1"/>
</dbReference>
<protein>
    <submittedName>
        <fullName evidence="6">TetR family transcriptional regulator</fullName>
    </submittedName>
</protein>
<dbReference type="OrthoDB" id="270177at2"/>
<evidence type="ECO:0000256" key="3">
    <source>
        <dbReference type="ARBA" id="ARBA00023163"/>
    </source>
</evidence>
<gene>
    <name evidence="6" type="ORF">Sant_1162</name>
</gene>
<dbReference type="InterPro" id="IPR036271">
    <property type="entry name" value="Tet_transcr_reg_TetR-rel_C_sf"/>
</dbReference>
<feature type="domain" description="HTH tetR-type" evidence="5">
    <location>
        <begin position="6"/>
        <end position="66"/>
    </location>
</feature>
<name>W0HQV5_9GAMM</name>
<keyword evidence="2 4" id="KW-0238">DNA-binding</keyword>
<evidence type="ECO:0000256" key="4">
    <source>
        <dbReference type="PROSITE-ProRule" id="PRU00335"/>
    </source>
</evidence>
<evidence type="ECO:0000256" key="1">
    <source>
        <dbReference type="ARBA" id="ARBA00023015"/>
    </source>
</evidence>
<dbReference type="Pfam" id="PF16925">
    <property type="entry name" value="TetR_C_13"/>
    <property type="match status" value="1"/>
</dbReference>
<dbReference type="AlphaFoldDB" id="W0HQV5"/>
<dbReference type="Pfam" id="PF00440">
    <property type="entry name" value="TetR_N"/>
    <property type="match status" value="1"/>
</dbReference>
<dbReference type="Gene3D" id="1.10.10.60">
    <property type="entry name" value="Homeodomain-like"/>
    <property type="match status" value="1"/>
</dbReference>
<dbReference type="InterPro" id="IPR009057">
    <property type="entry name" value="Homeodomain-like_sf"/>
</dbReference>
<dbReference type="Gene3D" id="1.10.357.10">
    <property type="entry name" value="Tetracycline Repressor, domain 2"/>
    <property type="match status" value="1"/>
</dbReference>
<dbReference type="KEGG" id="sod:Sant_1162"/>
<reference evidence="6 7" key="1">
    <citation type="journal article" date="2014" name="Genome Biol. Evol.">
        <title>Genome degeneration and adaptation in a nascent stage of symbiosis.</title>
        <authorList>
            <person name="Oakeson K.F."/>
            <person name="Gil R."/>
            <person name="Clayton A.L."/>
            <person name="Dunn D.M."/>
            <person name="von Niederhausern A.C."/>
            <person name="Hamil C."/>
            <person name="Aoyagi A."/>
            <person name="Duval B."/>
            <person name="Baca A."/>
            <person name="Silva F.J."/>
            <person name="Vallier A."/>
            <person name="Jackson D.G."/>
            <person name="Latorre A."/>
            <person name="Weiss R.B."/>
            <person name="Heddi A."/>
            <person name="Moya A."/>
            <person name="Dale C."/>
        </authorList>
    </citation>
    <scope>NUCLEOTIDE SEQUENCE [LARGE SCALE GENOMIC DNA]</scope>
    <source>
        <strain evidence="6 7">HS1</strain>
    </source>
</reference>
<dbReference type="RefSeq" id="WP_025421361.1">
    <property type="nucleotide sequence ID" value="NZ_CP006569.1"/>
</dbReference>
<accession>W0HQV5</accession>
<dbReference type="InterPro" id="IPR001647">
    <property type="entry name" value="HTH_TetR"/>
</dbReference>
<organism evidence="6 7">
    <name type="scientific">Sodalis praecaptivus</name>
    <dbReference type="NCBI Taxonomy" id="1239307"/>
    <lineage>
        <taxon>Bacteria</taxon>
        <taxon>Pseudomonadati</taxon>
        <taxon>Pseudomonadota</taxon>
        <taxon>Gammaproteobacteria</taxon>
        <taxon>Enterobacterales</taxon>
        <taxon>Bruguierivoracaceae</taxon>
        <taxon>Sodalis</taxon>
    </lineage>
</organism>
<keyword evidence="7" id="KW-1185">Reference proteome</keyword>
<keyword evidence="3" id="KW-0804">Transcription</keyword>
<feature type="DNA-binding region" description="H-T-H motif" evidence="4">
    <location>
        <begin position="29"/>
        <end position="48"/>
    </location>
</feature>
<dbReference type="PATRIC" id="fig|1239307.3.peg.1245"/>
<dbReference type="PANTHER" id="PTHR47506">
    <property type="entry name" value="TRANSCRIPTIONAL REGULATORY PROTEIN"/>
    <property type="match status" value="1"/>
</dbReference>
<evidence type="ECO:0000313" key="7">
    <source>
        <dbReference type="Proteomes" id="UP000019028"/>
    </source>
</evidence>
<evidence type="ECO:0000256" key="2">
    <source>
        <dbReference type="ARBA" id="ARBA00023125"/>
    </source>
</evidence>
<dbReference type="InterPro" id="IPR011075">
    <property type="entry name" value="TetR_C"/>
</dbReference>
<dbReference type="SUPFAM" id="SSF48498">
    <property type="entry name" value="Tetracyclin repressor-like, C-terminal domain"/>
    <property type="match status" value="1"/>
</dbReference>
<proteinExistence type="predicted"/>
<sequence>MGRHKQFDEGEALDAALAVFWQKSYEGASFDDLTKATGVARPGLYAAFGNKASLFGKALDLYQTKYMCFMTQALDAPTSLKVVEHMLRGALALHTLDAAHPGCLGINGALACSDDAEAIRRELVRRRELAQALLAQRFERAQAEDDLPAWVNPAHSASYVMAVSQGMAVQAKAGASKDALAGLVDHVLSTWPTSKGERGEQR</sequence>
<dbReference type="EMBL" id="CP006569">
    <property type="protein sequence ID" value="AHF76231.1"/>
    <property type="molecule type" value="Genomic_DNA"/>
</dbReference>
<dbReference type="GO" id="GO:0003677">
    <property type="term" value="F:DNA binding"/>
    <property type="evidence" value="ECO:0007669"/>
    <property type="project" value="UniProtKB-UniRule"/>
</dbReference>
<evidence type="ECO:0000313" key="6">
    <source>
        <dbReference type="EMBL" id="AHF76231.1"/>
    </source>
</evidence>
<dbReference type="SUPFAM" id="SSF46689">
    <property type="entry name" value="Homeodomain-like"/>
    <property type="match status" value="1"/>
</dbReference>
<evidence type="ECO:0000259" key="5">
    <source>
        <dbReference type="PROSITE" id="PS50977"/>
    </source>
</evidence>
<keyword evidence="1" id="KW-0805">Transcription regulation</keyword>